<dbReference type="GO" id="GO:0036149">
    <property type="term" value="P:phosphatidylinositol acyl-chain remodeling"/>
    <property type="evidence" value="ECO:0007669"/>
    <property type="project" value="TreeGrafter"/>
</dbReference>
<dbReference type="OrthoDB" id="189226at2759"/>
<sequence length="400" mass="47338">MGSKIIFAILELIHLIPIIGKTIFNQLNKTYFYIQTTFIPYAYLLKVCLEQYFWNIVLQLSINNANVSIVITGDEYSAAIFKKHSEKEEEFKGITKKIFTTDYDTEGNAIFISNHRSIFDYLIINHIVQKNQQLECFSDFYSKIVKNGMVDETKFISWSSINSIPKLSTLFRTISRDENCKITPKRISEKIMKNNLSISTKNELTHRYNFVIFPEVNILTNEVKLIQNKICTQSNIKNFNNLLYPRFKNFCAILKLFRYYNKLKEETEKSNKDKKIILKEASVTKDILPSKNLNKTATSFSKWLYDITIVYYQPILVKKIDEEKDQSYYKLLQITPSFLQMISKSKENMPIIVRVNIQKKDITRLVKMKEKQWEKWLESEWKEKDKLIDIFETNIKLINE</sequence>
<dbReference type="GO" id="GO:0005783">
    <property type="term" value="C:endoplasmic reticulum"/>
    <property type="evidence" value="ECO:0007669"/>
    <property type="project" value="TreeGrafter"/>
</dbReference>
<dbReference type="PANTHER" id="PTHR10983:SF70">
    <property type="entry name" value="PROTEIN MUM3"/>
    <property type="match status" value="1"/>
</dbReference>
<protein>
    <submittedName>
        <fullName evidence="1">Uncharacterized protein</fullName>
    </submittedName>
</protein>
<dbReference type="VEuPathDB" id="FungiDB:SCODWIG_01207"/>
<dbReference type="Proteomes" id="UP000262825">
    <property type="component" value="Unassembled WGS sequence"/>
</dbReference>
<dbReference type="AlphaFoldDB" id="A0A376B427"/>
<name>A0A376B427_9ASCO</name>
<gene>
    <name evidence="1" type="ORF">SCODWIG_01207</name>
</gene>
<reference evidence="2" key="1">
    <citation type="submission" date="2018-06" db="EMBL/GenBank/DDBJ databases">
        <authorList>
            <person name="Guldener U."/>
        </authorList>
    </citation>
    <scope>NUCLEOTIDE SEQUENCE [LARGE SCALE GENOMIC DNA]</scope>
    <source>
        <strain evidence="2">UTAD17</strain>
    </source>
</reference>
<evidence type="ECO:0000313" key="1">
    <source>
        <dbReference type="EMBL" id="SSD59446.1"/>
    </source>
</evidence>
<dbReference type="PANTHER" id="PTHR10983">
    <property type="entry name" value="1-ACYLGLYCEROL-3-PHOSPHATE ACYLTRANSFERASE-RELATED"/>
    <property type="match status" value="1"/>
</dbReference>
<accession>A0A376B427</accession>
<proteinExistence type="predicted"/>
<keyword evidence="2" id="KW-1185">Reference proteome</keyword>
<dbReference type="SUPFAM" id="SSF69593">
    <property type="entry name" value="Glycerol-3-phosphate (1)-acyltransferase"/>
    <property type="match status" value="1"/>
</dbReference>
<organism evidence="1 2">
    <name type="scientific">Saccharomycodes ludwigii</name>
    <dbReference type="NCBI Taxonomy" id="36035"/>
    <lineage>
        <taxon>Eukaryota</taxon>
        <taxon>Fungi</taxon>
        <taxon>Dikarya</taxon>
        <taxon>Ascomycota</taxon>
        <taxon>Saccharomycotina</taxon>
        <taxon>Saccharomycetes</taxon>
        <taxon>Saccharomycodales</taxon>
        <taxon>Saccharomycodaceae</taxon>
        <taxon>Saccharomycodes</taxon>
    </lineage>
</organism>
<dbReference type="EMBL" id="UFAJ01000143">
    <property type="protein sequence ID" value="SSD59446.1"/>
    <property type="molecule type" value="Genomic_DNA"/>
</dbReference>
<evidence type="ECO:0000313" key="2">
    <source>
        <dbReference type="Proteomes" id="UP000262825"/>
    </source>
</evidence>
<dbReference type="GO" id="GO:0016746">
    <property type="term" value="F:acyltransferase activity"/>
    <property type="evidence" value="ECO:0007669"/>
    <property type="project" value="TreeGrafter"/>
</dbReference>